<feature type="transmembrane region" description="Helical" evidence="1">
    <location>
        <begin position="76"/>
        <end position="98"/>
    </location>
</feature>
<dbReference type="AlphaFoldDB" id="A0A7G6T0X9"/>
<keyword evidence="1" id="KW-0472">Membrane</keyword>
<dbReference type="RefSeq" id="WP_183459310.1">
    <property type="nucleotide sequence ID" value="NZ_CP050296.1"/>
</dbReference>
<feature type="transmembrane region" description="Helical" evidence="1">
    <location>
        <begin position="147"/>
        <end position="170"/>
    </location>
</feature>
<reference evidence="3" key="1">
    <citation type="journal article" date="2020" name="Mol. Plant Microbe">
        <title>Rhizobial microsymbionts of the narrowly endemic Oxytropis species growing in Kamchatka are characterized by significant genetic diversity and possess a set of genes that are associated with T3SS and T6SS secretion systems and can affect the development of symbiosis.</title>
        <authorList>
            <person name="Safronova V."/>
            <person name="Guro P."/>
            <person name="Sazanova A."/>
            <person name="Kuznetsova I."/>
            <person name="Belimov A."/>
            <person name="Yakubov V."/>
            <person name="Chirak E."/>
            <person name="Afonin A."/>
            <person name="Gogolev Y."/>
            <person name="Andronov E."/>
            <person name="Tikhonovich I."/>
        </authorList>
    </citation>
    <scope>NUCLEOTIDE SEQUENCE [LARGE SCALE GENOMIC DNA]</scope>
    <source>
        <strain evidence="3">583</strain>
    </source>
</reference>
<evidence type="ECO:0000313" key="3">
    <source>
        <dbReference type="Proteomes" id="UP000515465"/>
    </source>
</evidence>
<keyword evidence="1" id="KW-0812">Transmembrane</keyword>
<protein>
    <submittedName>
        <fullName evidence="2">Uncharacterized protein</fullName>
    </submittedName>
</protein>
<keyword evidence="1" id="KW-1133">Transmembrane helix</keyword>
<dbReference type="EMBL" id="CP050296">
    <property type="protein sequence ID" value="QND60411.1"/>
    <property type="molecule type" value="Genomic_DNA"/>
</dbReference>
<feature type="transmembrane region" description="Helical" evidence="1">
    <location>
        <begin position="6"/>
        <end position="25"/>
    </location>
</feature>
<proteinExistence type="predicted"/>
<feature type="transmembrane region" description="Helical" evidence="1">
    <location>
        <begin position="110"/>
        <end position="140"/>
    </location>
</feature>
<sequence length="305" mass="34028">MTHDKIVGILAILAIVMGFCTYLIPKPSQDALDDRVNALSQRVRGLTFWNFATIERDVAFSWLEAIFRAKPHRLRFYRNVAIFALLATLVALGAYLIVPFSDPLNVQLVGYPAFLAMGFFIPNMIVAVLSMACTITLLSVGARLRNGLFYILVAAVDFLVVTTLVAALSLNLELTRDYLVAVFMGKAEVNRWLPYYQPILAIMHVILHPSAIVHAFTDEIYISSKYTTYIISVISMMCAVIPGIIHLFAAIFISLMAVFHNGMKQVGSFLLARMNEQKTFKFLLGMSSIAAACIKVWDWLFANSV</sequence>
<gene>
    <name evidence="2" type="ORF">HB778_30580</name>
</gene>
<feature type="transmembrane region" description="Helical" evidence="1">
    <location>
        <begin position="229"/>
        <end position="259"/>
    </location>
</feature>
<evidence type="ECO:0000313" key="2">
    <source>
        <dbReference type="EMBL" id="QND60411.1"/>
    </source>
</evidence>
<organism evidence="2 3">
    <name type="scientific">Mesorhizobium huakuii</name>
    <dbReference type="NCBI Taxonomy" id="28104"/>
    <lineage>
        <taxon>Bacteria</taxon>
        <taxon>Pseudomonadati</taxon>
        <taxon>Pseudomonadota</taxon>
        <taxon>Alphaproteobacteria</taxon>
        <taxon>Hyphomicrobiales</taxon>
        <taxon>Phyllobacteriaceae</taxon>
        <taxon>Mesorhizobium</taxon>
    </lineage>
</organism>
<feature type="transmembrane region" description="Helical" evidence="1">
    <location>
        <begin position="279"/>
        <end position="301"/>
    </location>
</feature>
<evidence type="ECO:0000256" key="1">
    <source>
        <dbReference type="SAM" id="Phobius"/>
    </source>
</evidence>
<feature type="transmembrane region" description="Helical" evidence="1">
    <location>
        <begin position="195"/>
        <end position="217"/>
    </location>
</feature>
<name>A0A7G6T0X9_9HYPH</name>
<dbReference type="Proteomes" id="UP000515465">
    <property type="component" value="Chromosome"/>
</dbReference>
<accession>A0A7G6T0X9</accession>